<accession>A0A7J9L0C8</accession>
<feature type="compositionally biased region" description="Basic and acidic residues" evidence="1">
    <location>
        <begin position="17"/>
        <end position="26"/>
    </location>
</feature>
<dbReference type="AlphaFoldDB" id="A0A7J9L0C8"/>
<evidence type="ECO:0000313" key="2">
    <source>
        <dbReference type="EMBL" id="MBA0852127.1"/>
    </source>
</evidence>
<feature type="compositionally biased region" description="Acidic residues" evidence="1">
    <location>
        <begin position="96"/>
        <end position="106"/>
    </location>
</feature>
<organism evidence="2 3">
    <name type="scientific">Gossypium schwendimanii</name>
    <name type="common">Cotton</name>
    <dbReference type="NCBI Taxonomy" id="34291"/>
    <lineage>
        <taxon>Eukaryota</taxon>
        <taxon>Viridiplantae</taxon>
        <taxon>Streptophyta</taxon>
        <taxon>Embryophyta</taxon>
        <taxon>Tracheophyta</taxon>
        <taxon>Spermatophyta</taxon>
        <taxon>Magnoliopsida</taxon>
        <taxon>eudicotyledons</taxon>
        <taxon>Gunneridae</taxon>
        <taxon>Pentapetalae</taxon>
        <taxon>rosids</taxon>
        <taxon>malvids</taxon>
        <taxon>Malvales</taxon>
        <taxon>Malvaceae</taxon>
        <taxon>Malvoideae</taxon>
        <taxon>Gossypium</taxon>
    </lineage>
</organism>
<protein>
    <submittedName>
        <fullName evidence="2">Uncharacterized protein</fullName>
    </submittedName>
</protein>
<feature type="region of interest" description="Disordered" evidence="1">
    <location>
        <begin position="1"/>
        <end position="26"/>
    </location>
</feature>
<dbReference type="Proteomes" id="UP000593576">
    <property type="component" value="Unassembled WGS sequence"/>
</dbReference>
<feature type="region of interest" description="Disordered" evidence="1">
    <location>
        <begin position="87"/>
        <end position="106"/>
    </location>
</feature>
<dbReference type="EMBL" id="JABFAF010000004">
    <property type="protein sequence ID" value="MBA0852127.1"/>
    <property type="molecule type" value="Genomic_DNA"/>
</dbReference>
<gene>
    <name evidence="2" type="ORF">Goshw_001618</name>
</gene>
<keyword evidence="3" id="KW-1185">Reference proteome</keyword>
<reference evidence="2 3" key="1">
    <citation type="journal article" date="2019" name="Genome Biol. Evol.">
        <title>Insights into the evolution of the New World diploid cottons (Gossypium, subgenus Houzingenia) based on genome sequencing.</title>
        <authorList>
            <person name="Grover C.E."/>
            <person name="Arick M.A. 2nd"/>
            <person name="Thrash A."/>
            <person name="Conover J.L."/>
            <person name="Sanders W.S."/>
            <person name="Peterson D.G."/>
            <person name="Frelichowski J.E."/>
            <person name="Scheffler J.A."/>
            <person name="Scheffler B.E."/>
            <person name="Wendel J.F."/>
        </authorList>
    </citation>
    <scope>NUCLEOTIDE SEQUENCE [LARGE SCALE GENOMIC DNA]</scope>
    <source>
        <strain evidence="2">1</strain>
        <tissue evidence="2">Leaf</tissue>
    </source>
</reference>
<name>A0A7J9L0C8_GOSSC</name>
<comment type="caution">
    <text evidence="2">The sequence shown here is derived from an EMBL/GenBank/DDBJ whole genome shotgun (WGS) entry which is preliminary data.</text>
</comment>
<proteinExistence type="predicted"/>
<evidence type="ECO:0000313" key="3">
    <source>
        <dbReference type="Proteomes" id="UP000593576"/>
    </source>
</evidence>
<evidence type="ECO:0000256" key="1">
    <source>
        <dbReference type="SAM" id="MobiDB-lite"/>
    </source>
</evidence>
<sequence>MAPRKQKRTTPAPRNIDANRFHNPKVERGNHKKWEVSIPPGERCRYYDAPYYNLDHLETLDLFTFEDFNMEGIIDYLMEGLGEWTCPANTEKGTNGEDDDDDEEEEEKEMLIVSLDCECVFRPDRSATKGVVICDPSHHIRT</sequence>